<organism evidence="3 4">
    <name type="scientific">Trichomonas vaginalis (strain ATCC PRA-98 / G3)</name>
    <dbReference type="NCBI Taxonomy" id="412133"/>
    <lineage>
        <taxon>Eukaryota</taxon>
        <taxon>Metamonada</taxon>
        <taxon>Parabasalia</taxon>
        <taxon>Trichomonadida</taxon>
        <taxon>Trichomonadidae</taxon>
        <taxon>Trichomonas</taxon>
    </lineage>
</organism>
<dbReference type="SMR" id="A2E993"/>
<dbReference type="Proteomes" id="UP000001542">
    <property type="component" value="Unassembled WGS sequence"/>
</dbReference>
<dbReference type="EMBL" id="DS113332">
    <property type="protein sequence ID" value="EAY10778.1"/>
    <property type="molecule type" value="Genomic_DNA"/>
</dbReference>
<dbReference type="RefSeq" id="XP_001323001.1">
    <property type="nucleotide sequence ID" value="XM_001322966.1"/>
</dbReference>
<evidence type="ECO:0000313" key="4">
    <source>
        <dbReference type="Proteomes" id="UP000001542"/>
    </source>
</evidence>
<gene>
    <name evidence="3" type="ORF">TVAG_121820</name>
</gene>
<dbReference type="AlphaFoldDB" id="A2E993"/>
<dbReference type="InParanoid" id="A2E993"/>
<dbReference type="PANTHER" id="PTHR21083">
    <property type="entry name" value="TWISTER"/>
    <property type="match status" value="1"/>
</dbReference>
<sequence>MENGGIDILALKQMFEDCSHKEEEEHQEYFEQVIEEKEKETFWDDDEITPVGFYKDLSDDRPEPKYHIHYKQCIGTGDVYLGLNMNDPSNANVDAVVIKVALNGTQPDDIDLNVMNGFLDLRCPKYHLTLKLDKVPDDKKEVSAKWKQETEELTIEVPVKREEIKIV</sequence>
<dbReference type="VEuPathDB" id="TrichDB:TVAG_121970"/>
<dbReference type="InterPro" id="IPR026697">
    <property type="entry name" value="DNAAF6"/>
</dbReference>
<reference evidence="3" key="1">
    <citation type="submission" date="2006-10" db="EMBL/GenBank/DDBJ databases">
        <authorList>
            <person name="Amadeo P."/>
            <person name="Zhao Q."/>
            <person name="Wortman J."/>
            <person name="Fraser-Liggett C."/>
            <person name="Carlton J."/>
        </authorList>
    </citation>
    <scope>NUCLEOTIDE SEQUENCE</scope>
    <source>
        <strain evidence="3">G3</strain>
    </source>
</reference>
<evidence type="ECO:0000313" key="3">
    <source>
        <dbReference type="EMBL" id="EAY10778.1"/>
    </source>
</evidence>
<dbReference type="GO" id="GO:0051087">
    <property type="term" value="F:protein-folding chaperone binding"/>
    <property type="evidence" value="ECO:0007669"/>
    <property type="project" value="InterPro"/>
</dbReference>
<dbReference type="GO" id="GO:0070286">
    <property type="term" value="P:axonemal dynein complex assembly"/>
    <property type="evidence" value="ECO:0000318"/>
    <property type="project" value="GO_Central"/>
</dbReference>
<dbReference type="OMA" id="ESMVVHK"/>
<dbReference type="OrthoDB" id="25887at2759"/>
<dbReference type="InterPro" id="IPR041442">
    <property type="entry name" value="PIH1D1/2/3_CS-like"/>
</dbReference>
<dbReference type="STRING" id="5722.A2E993"/>
<accession>A2E993</accession>
<protein>
    <submittedName>
        <fullName evidence="3">Twisted, putative</fullName>
    </submittedName>
</protein>
<keyword evidence="4" id="KW-1185">Reference proteome</keyword>
<name>A2E993_TRIV3</name>
<proteinExistence type="inferred from homology"/>
<dbReference type="PANTHER" id="PTHR21083:SF0">
    <property type="entry name" value="DYNEIN AXONEMAL ASSEMBLY FACTOR 6"/>
    <property type="match status" value="1"/>
</dbReference>
<evidence type="ECO:0000256" key="1">
    <source>
        <dbReference type="ARBA" id="ARBA00008511"/>
    </source>
</evidence>
<dbReference type="VEuPathDB" id="TrichDB:TVAGG3_0421410"/>
<feature type="domain" description="PIH1D1/2/3 CS-like" evidence="2">
    <location>
        <begin position="63"/>
        <end position="160"/>
    </location>
</feature>
<reference evidence="3" key="2">
    <citation type="journal article" date="2007" name="Science">
        <title>Draft genome sequence of the sexually transmitted pathogen Trichomonas vaginalis.</title>
        <authorList>
            <person name="Carlton J.M."/>
            <person name="Hirt R.P."/>
            <person name="Silva J.C."/>
            <person name="Delcher A.L."/>
            <person name="Schatz M."/>
            <person name="Zhao Q."/>
            <person name="Wortman J.R."/>
            <person name="Bidwell S.L."/>
            <person name="Alsmark U.C.M."/>
            <person name="Besteiro S."/>
            <person name="Sicheritz-Ponten T."/>
            <person name="Noel C.J."/>
            <person name="Dacks J.B."/>
            <person name="Foster P.G."/>
            <person name="Simillion C."/>
            <person name="Van de Peer Y."/>
            <person name="Miranda-Saavedra D."/>
            <person name="Barton G.J."/>
            <person name="Westrop G.D."/>
            <person name="Mueller S."/>
            <person name="Dessi D."/>
            <person name="Fiori P.L."/>
            <person name="Ren Q."/>
            <person name="Paulsen I."/>
            <person name="Zhang H."/>
            <person name="Bastida-Corcuera F.D."/>
            <person name="Simoes-Barbosa A."/>
            <person name="Brown M.T."/>
            <person name="Hayes R.D."/>
            <person name="Mukherjee M."/>
            <person name="Okumura C.Y."/>
            <person name="Schneider R."/>
            <person name="Smith A.J."/>
            <person name="Vanacova S."/>
            <person name="Villalvazo M."/>
            <person name="Haas B.J."/>
            <person name="Pertea M."/>
            <person name="Feldblyum T.V."/>
            <person name="Utterback T.R."/>
            <person name="Shu C.L."/>
            <person name="Osoegawa K."/>
            <person name="de Jong P.J."/>
            <person name="Hrdy I."/>
            <person name="Horvathova L."/>
            <person name="Zubacova Z."/>
            <person name="Dolezal P."/>
            <person name="Malik S.B."/>
            <person name="Logsdon J.M. Jr."/>
            <person name="Henze K."/>
            <person name="Gupta A."/>
            <person name="Wang C.C."/>
            <person name="Dunne R.L."/>
            <person name="Upcroft J.A."/>
            <person name="Upcroft P."/>
            <person name="White O."/>
            <person name="Salzberg S.L."/>
            <person name="Tang P."/>
            <person name="Chiu C.-H."/>
            <person name="Lee Y.-S."/>
            <person name="Embley T.M."/>
            <person name="Coombs G.H."/>
            <person name="Mottram J.C."/>
            <person name="Tachezy J."/>
            <person name="Fraser-Liggett C.M."/>
            <person name="Johnson P.J."/>
        </authorList>
    </citation>
    <scope>NUCLEOTIDE SEQUENCE [LARGE SCALE GENOMIC DNA]</scope>
    <source>
        <strain evidence="3">G3</strain>
    </source>
</reference>
<dbReference type="GO" id="GO:0045505">
    <property type="term" value="F:dynein intermediate chain binding"/>
    <property type="evidence" value="ECO:0000318"/>
    <property type="project" value="GO_Central"/>
</dbReference>
<comment type="similarity">
    <text evidence="1">Belongs to the PIH1 family.</text>
</comment>
<evidence type="ECO:0000259" key="2">
    <source>
        <dbReference type="Pfam" id="PF18201"/>
    </source>
</evidence>
<dbReference type="Pfam" id="PF18201">
    <property type="entry name" value="PIH1_CS"/>
    <property type="match status" value="1"/>
</dbReference>
<dbReference type="KEGG" id="tva:4768715"/>
<dbReference type="GO" id="GO:0005737">
    <property type="term" value="C:cytoplasm"/>
    <property type="evidence" value="ECO:0000318"/>
    <property type="project" value="GO_Central"/>
</dbReference>